<comment type="similarity">
    <text evidence="1">Belongs to the zinc-containing alcohol dehydrogenase family. Quinone oxidoreductase subfamily.</text>
</comment>
<accession>A0ABR0D2L8</accession>
<gene>
    <name evidence="4" type="ORF">RD792_010612</name>
</gene>
<evidence type="ECO:0000259" key="3">
    <source>
        <dbReference type="SMART" id="SM00829"/>
    </source>
</evidence>
<dbReference type="Pfam" id="PF08240">
    <property type="entry name" value="ADH_N"/>
    <property type="match status" value="1"/>
</dbReference>
<dbReference type="PANTHER" id="PTHR44573:SF4">
    <property type="entry name" value="2-METHYLENE-FURAN-3-ONE REDUCTASE-LIKE"/>
    <property type="match status" value="1"/>
</dbReference>
<dbReference type="Proteomes" id="UP001291926">
    <property type="component" value="Unassembled WGS sequence"/>
</dbReference>
<keyword evidence="5" id="KW-1185">Reference proteome</keyword>
<dbReference type="InterPro" id="IPR013154">
    <property type="entry name" value="ADH-like_N"/>
</dbReference>
<dbReference type="InterPro" id="IPR044626">
    <property type="entry name" value="AOR-like"/>
</dbReference>
<name>A0ABR0D2L8_9LAMI</name>
<reference evidence="4 5" key="1">
    <citation type="journal article" date="2023" name="bioRxiv">
        <title>Genome report: Whole genome sequence and annotation of Penstemon davidsonii.</title>
        <authorList>
            <person name="Ostevik K.L."/>
            <person name="Alabady M."/>
            <person name="Zhang M."/>
            <person name="Rausher M.D."/>
        </authorList>
    </citation>
    <scope>NUCLEOTIDE SEQUENCE [LARGE SCALE GENOMIC DNA]</scope>
    <source>
        <strain evidence="4">DNT005</strain>
        <tissue evidence="4">Whole leaf</tissue>
    </source>
</reference>
<protein>
    <recommendedName>
        <fullName evidence="3">Enoyl reductase (ER) domain-containing protein</fullName>
    </recommendedName>
</protein>
<dbReference type="CDD" id="cd05289">
    <property type="entry name" value="MDR_like_2"/>
    <property type="match status" value="1"/>
</dbReference>
<dbReference type="Gene3D" id="3.40.50.720">
    <property type="entry name" value="NAD(P)-binding Rossmann-like Domain"/>
    <property type="match status" value="1"/>
</dbReference>
<dbReference type="InterPro" id="IPR036291">
    <property type="entry name" value="NAD(P)-bd_dom_sf"/>
</dbReference>
<dbReference type="Pfam" id="PF13602">
    <property type="entry name" value="ADH_zinc_N_2"/>
    <property type="match status" value="1"/>
</dbReference>
<evidence type="ECO:0000256" key="1">
    <source>
        <dbReference type="ARBA" id="ARBA00010371"/>
    </source>
</evidence>
<dbReference type="SUPFAM" id="SSF51735">
    <property type="entry name" value="NAD(P)-binding Rossmann-fold domains"/>
    <property type="match status" value="1"/>
</dbReference>
<evidence type="ECO:0000313" key="5">
    <source>
        <dbReference type="Proteomes" id="UP001291926"/>
    </source>
</evidence>
<proteinExistence type="inferred from homology"/>
<dbReference type="InterPro" id="IPR011032">
    <property type="entry name" value="GroES-like_sf"/>
</dbReference>
<dbReference type="SUPFAM" id="SSF50129">
    <property type="entry name" value="GroES-like"/>
    <property type="match status" value="1"/>
</dbReference>
<dbReference type="Gene3D" id="3.90.180.10">
    <property type="entry name" value="Medium-chain alcohol dehydrogenases, catalytic domain"/>
    <property type="match status" value="1"/>
</dbReference>
<keyword evidence="2" id="KW-0560">Oxidoreductase</keyword>
<comment type="caution">
    <text evidence="4">The sequence shown here is derived from an EMBL/GenBank/DDBJ whole genome shotgun (WGS) entry which is preliminary data.</text>
</comment>
<dbReference type="SMART" id="SM00829">
    <property type="entry name" value="PKS_ER"/>
    <property type="match status" value="1"/>
</dbReference>
<feature type="domain" description="Enoyl reductase (ER)" evidence="3">
    <location>
        <begin position="13"/>
        <end position="306"/>
    </location>
</feature>
<evidence type="ECO:0000256" key="2">
    <source>
        <dbReference type="ARBA" id="ARBA00023002"/>
    </source>
</evidence>
<evidence type="ECO:0000313" key="4">
    <source>
        <dbReference type="EMBL" id="KAK4483425.1"/>
    </source>
</evidence>
<dbReference type="EMBL" id="JAYDYQ010002534">
    <property type="protein sequence ID" value="KAK4483425.1"/>
    <property type="molecule type" value="Genomic_DNA"/>
</dbReference>
<organism evidence="4 5">
    <name type="scientific">Penstemon davidsonii</name>
    <dbReference type="NCBI Taxonomy" id="160366"/>
    <lineage>
        <taxon>Eukaryota</taxon>
        <taxon>Viridiplantae</taxon>
        <taxon>Streptophyta</taxon>
        <taxon>Embryophyta</taxon>
        <taxon>Tracheophyta</taxon>
        <taxon>Spermatophyta</taxon>
        <taxon>Magnoliopsida</taxon>
        <taxon>eudicotyledons</taxon>
        <taxon>Gunneridae</taxon>
        <taxon>Pentapetalae</taxon>
        <taxon>asterids</taxon>
        <taxon>lamiids</taxon>
        <taxon>Lamiales</taxon>
        <taxon>Plantaginaceae</taxon>
        <taxon>Cheloneae</taxon>
        <taxon>Penstemon</taxon>
    </lineage>
</organism>
<sequence length="323" mass="35012">MKMQKAWFYEEYGPKEVLKLGDLPVPAPQPNQLLIRVHSAALNPIDFKLRQNPLALLDFPVVPGCDMAGTVIAKGQNVTKFKIGDEVYGNIQNFKVEKLKQLGTLAQFIVVEENLVAIKPKNLSFEKAASLPVAIQTAVEGFKIANFKEGGSIFIVGGAGGVGSLVVQLAKQFYKASLVTATTSTGKVDFVKGLGADKVVDYTKTGYEEVEEKYDLVYDTIGDSKNSYVVAKENGRVIDITWPPSNSRAIYSGLTVSGEILENLNPYLESGKLKAVIDSTSPFHFNNVIKAFGYLETGRARGKVVISSISSASCNILNGFCNT</sequence>
<dbReference type="PANTHER" id="PTHR44573">
    <property type="entry name" value="NADPH-DEPENDENT ALKENAL/ONE OXIDOREDUCTASE, CHLOROPLASTIC"/>
    <property type="match status" value="1"/>
</dbReference>
<dbReference type="InterPro" id="IPR020843">
    <property type="entry name" value="ER"/>
</dbReference>